<keyword evidence="1" id="KW-0813">Transport</keyword>
<dbReference type="EMBL" id="BLYI01000027">
    <property type="protein sequence ID" value="GFO84869.1"/>
    <property type="molecule type" value="Genomic_DNA"/>
</dbReference>
<name>A0A916QAH5_9FIRM</name>
<dbReference type="Pfam" id="PF00005">
    <property type="entry name" value="ABC_tran"/>
    <property type="match status" value="1"/>
</dbReference>
<keyword evidence="3 5" id="KW-0067">ATP-binding</keyword>
<dbReference type="InterPro" id="IPR017871">
    <property type="entry name" value="ABC_transporter-like_CS"/>
</dbReference>
<gene>
    <name evidence="5" type="ORF">ANBU17_12160</name>
</gene>
<dbReference type="InterPro" id="IPR003439">
    <property type="entry name" value="ABC_transporter-like_ATP-bd"/>
</dbReference>
<dbReference type="GO" id="GO:0005524">
    <property type="term" value="F:ATP binding"/>
    <property type="evidence" value="ECO:0007669"/>
    <property type="project" value="UniProtKB-KW"/>
</dbReference>
<evidence type="ECO:0000313" key="5">
    <source>
        <dbReference type="EMBL" id="GFO84869.1"/>
    </source>
</evidence>
<dbReference type="PROSITE" id="PS50893">
    <property type="entry name" value="ABC_TRANSPORTER_2"/>
    <property type="match status" value="1"/>
</dbReference>
<dbReference type="GO" id="GO:0016887">
    <property type="term" value="F:ATP hydrolysis activity"/>
    <property type="evidence" value="ECO:0007669"/>
    <property type="project" value="InterPro"/>
</dbReference>
<dbReference type="SUPFAM" id="SSF52540">
    <property type="entry name" value="P-loop containing nucleoside triphosphate hydrolases"/>
    <property type="match status" value="1"/>
</dbReference>
<dbReference type="Proteomes" id="UP000613208">
    <property type="component" value="Unassembled WGS sequence"/>
</dbReference>
<evidence type="ECO:0000259" key="4">
    <source>
        <dbReference type="PROSITE" id="PS50893"/>
    </source>
</evidence>
<dbReference type="CDD" id="cd03230">
    <property type="entry name" value="ABC_DR_subfamily_A"/>
    <property type="match status" value="1"/>
</dbReference>
<dbReference type="PANTHER" id="PTHR42939">
    <property type="entry name" value="ABC TRANSPORTER ATP-BINDING PROTEIN ALBC-RELATED"/>
    <property type="match status" value="1"/>
</dbReference>
<feature type="domain" description="ABC transporter" evidence="4">
    <location>
        <begin position="2"/>
        <end position="234"/>
    </location>
</feature>
<dbReference type="InterPro" id="IPR027417">
    <property type="entry name" value="P-loop_NTPase"/>
</dbReference>
<dbReference type="AlphaFoldDB" id="A0A916QAH5"/>
<dbReference type="Gene3D" id="3.40.50.300">
    <property type="entry name" value="P-loop containing nucleotide triphosphate hydrolases"/>
    <property type="match status" value="1"/>
</dbReference>
<comment type="caution">
    <text evidence="5">The sequence shown here is derived from an EMBL/GenBank/DDBJ whole genome shotgun (WGS) entry which is preliminary data.</text>
</comment>
<keyword evidence="2" id="KW-0547">Nucleotide-binding</keyword>
<evidence type="ECO:0000256" key="2">
    <source>
        <dbReference type="ARBA" id="ARBA00022741"/>
    </source>
</evidence>
<dbReference type="PANTHER" id="PTHR42939:SF3">
    <property type="entry name" value="ABC TRANSPORTER ATP-BINDING COMPONENT"/>
    <property type="match status" value="1"/>
</dbReference>
<dbReference type="InterPro" id="IPR051782">
    <property type="entry name" value="ABC_Transporter_VariousFunc"/>
</dbReference>
<reference evidence="5" key="1">
    <citation type="submission" date="2020-06" db="EMBL/GenBank/DDBJ databases">
        <title>Characterization of fructooligosaccharide metabolism and fructooligosaccharide-degrading enzymes in human commensal butyrate producers.</title>
        <authorList>
            <person name="Tanno H."/>
            <person name="Fujii T."/>
            <person name="Hirano K."/>
            <person name="Maeno S."/>
            <person name="Tonozuka T."/>
            <person name="Sakamoto M."/>
            <person name="Ohkuma M."/>
            <person name="Tochio T."/>
            <person name="Endo A."/>
        </authorList>
    </citation>
    <scope>NUCLEOTIDE SEQUENCE</scope>
    <source>
        <strain evidence="5">JCM 17466</strain>
    </source>
</reference>
<protein>
    <submittedName>
        <fullName evidence="5">Sodium ABC transporter ATP-binding protein</fullName>
    </submittedName>
</protein>
<dbReference type="SMART" id="SM00382">
    <property type="entry name" value="AAA"/>
    <property type="match status" value="1"/>
</dbReference>
<dbReference type="InterPro" id="IPR003593">
    <property type="entry name" value="AAA+_ATPase"/>
</dbReference>
<dbReference type="PROSITE" id="PS00211">
    <property type="entry name" value="ABC_TRANSPORTER_1"/>
    <property type="match status" value="1"/>
</dbReference>
<evidence type="ECO:0000256" key="1">
    <source>
        <dbReference type="ARBA" id="ARBA00022448"/>
    </source>
</evidence>
<organism evidence="5 6">
    <name type="scientific">Anaerostipes butyraticus</name>
    <dbReference type="NCBI Taxonomy" id="645466"/>
    <lineage>
        <taxon>Bacteria</taxon>
        <taxon>Bacillati</taxon>
        <taxon>Bacillota</taxon>
        <taxon>Clostridia</taxon>
        <taxon>Lachnospirales</taxon>
        <taxon>Lachnospiraceae</taxon>
        <taxon>Anaerostipes</taxon>
    </lineage>
</organism>
<dbReference type="RefSeq" id="WP_201310584.1">
    <property type="nucleotide sequence ID" value="NZ_BLYI01000027.1"/>
</dbReference>
<evidence type="ECO:0000256" key="3">
    <source>
        <dbReference type="ARBA" id="ARBA00022840"/>
    </source>
</evidence>
<evidence type="ECO:0000313" key="6">
    <source>
        <dbReference type="Proteomes" id="UP000613208"/>
    </source>
</evidence>
<proteinExistence type="predicted"/>
<sequence>MKEKKNIMKVIGLRKRYPEFFLNNISFHLESGKITGLIGANGMGKSTTIKLLLQIIKADDGEIYFQNRNILENKDISYKRKIGYVGENTDFFSQCRLNDIKKFYQSFYPDWIEDDYKVISNKLGIKSNYKMKDLSKGMRMKFNLCLALSHRPKLLLMDEPTSGLDPLVRNEVLYILKEQVRKYGTSILFSSHIIEDMEKIADYLIFIHQGKIIEQCEAKKILNQGISIDMYLENLIKQKGDKL</sequence>
<accession>A0A916QAH5</accession>
<keyword evidence="6" id="KW-1185">Reference proteome</keyword>